<gene>
    <name evidence="1" type="ORF">RRF57_011298</name>
</gene>
<proteinExistence type="predicted"/>
<name>A0AAN7ZD35_9PEZI</name>
<protein>
    <submittedName>
        <fullName evidence="1">Uncharacterized protein</fullName>
    </submittedName>
</protein>
<sequence length="228" mass="25354">MPEPGGFTAGFLEPFAYQKTTNFGACVTSLTSPKSSPDGRTLYLSATRLGAVEHVFKRKMVFAFSLIDAESDMISLLELATKIPTEYSPSKESGLDILARTLDVESLANGNPVVGLIEYLNAEVSKLRRKLERLSKPKPQPSGIEGYLTQKLDVHNNDPSEREVKILTTRMDEAWAKLKSLYPDKPWPSLDAKGDPERSSDHRNFVDIALKVNGWRALFLTREGRLGL</sequence>
<dbReference type="EMBL" id="JAWHQM010000055">
    <property type="protein sequence ID" value="KAK5635586.1"/>
    <property type="molecule type" value="Genomic_DNA"/>
</dbReference>
<accession>A0AAN7ZD35</accession>
<comment type="caution">
    <text evidence="1">The sequence shown here is derived from an EMBL/GenBank/DDBJ whole genome shotgun (WGS) entry which is preliminary data.</text>
</comment>
<evidence type="ECO:0000313" key="1">
    <source>
        <dbReference type="EMBL" id="KAK5635586.1"/>
    </source>
</evidence>
<dbReference type="AlphaFoldDB" id="A0AAN7ZD35"/>
<organism evidence="1 2">
    <name type="scientific">Xylaria bambusicola</name>
    <dbReference type="NCBI Taxonomy" id="326684"/>
    <lineage>
        <taxon>Eukaryota</taxon>
        <taxon>Fungi</taxon>
        <taxon>Dikarya</taxon>
        <taxon>Ascomycota</taxon>
        <taxon>Pezizomycotina</taxon>
        <taxon>Sordariomycetes</taxon>
        <taxon>Xylariomycetidae</taxon>
        <taxon>Xylariales</taxon>
        <taxon>Xylariaceae</taxon>
        <taxon>Xylaria</taxon>
    </lineage>
</organism>
<reference evidence="1 2" key="1">
    <citation type="submission" date="2023-10" db="EMBL/GenBank/DDBJ databases">
        <title>Draft genome sequence of Xylaria bambusicola isolate GMP-LS, the root and basal stem rot pathogen of sugarcane in Indonesia.</title>
        <authorList>
            <person name="Selvaraj P."/>
            <person name="Muralishankar V."/>
            <person name="Muruganantham S."/>
            <person name="Sp S."/>
            <person name="Haryani S."/>
            <person name="Lau K.J.X."/>
            <person name="Naqvi N.I."/>
        </authorList>
    </citation>
    <scope>NUCLEOTIDE SEQUENCE [LARGE SCALE GENOMIC DNA]</scope>
    <source>
        <strain evidence="1">GMP-LS</strain>
    </source>
</reference>
<dbReference type="Proteomes" id="UP001305414">
    <property type="component" value="Unassembled WGS sequence"/>
</dbReference>
<evidence type="ECO:0000313" key="2">
    <source>
        <dbReference type="Proteomes" id="UP001305414"/>
    </source>
</evidence>
<keyword evidence="2" id="KW-1185">Reference proteome</keyword>